<reference evidence="3" key="1">
    <citation type="journal article" date="2011" name="Nature">
        <title>Genome sequence and analysis of the tuber crop potato.</title>
        <authorList>
            <consortium name="The Potato Genome Sequencing Consortium"/>
        </authorList>
    </citation>
    <scope>NUCLEOTIDE SEQUENCE [LARGE SCALE GENOMIC DNA]</scope>
    <source>
        <strain evidence="3">cv. DM1-3 516 R44</strain>
    </source>
</reference>
<dbReference type="InParanoid" id="M1DH59"/>
<proteinExistence type="predicted"/>
<evidence type="ECO:0000313" key="3">
    <source>
        <dbReference type="Proteomes" id="UP000011115"/>
    </source>
</evidence>
<protein>
    <submittedName>
        <fullName evidence="2">Uncharacterized protein</fullName>
    </submittedName>
</protein>
<evidence type="ECO:0000256" key="1">
    <source>
        <dbReference type="SAM" id="Phobius"/>
    </source>
</evidence>
<dbReference type="HOGENOM" id="CLU_197075_0_0_1"/>
<keyword evidence="3" id="KW-1185">Reference proteome</keyword>
<organism evidence="2 3">
    <name type="scientific">Solanum tuberosum</name>
    <name type="common">Potato</name>
    <dbReference type="NCBI Taxonomy" id="4113"/>
    <lineage>
        <taxon>Eukaryota</taxon>
        <taxon>Viridiplantae</taxon>
        <taxon>Streptophyta</taxon>
        <taxon>Embryophyta</taxon>
        <taxon>Tracheophyta</taxon>
        <taxon>Spermatophyta</taxon>
        <taxon>Magnoliopsida</taxon>
        <taxon>eudicotyledons</taxon>
        <taxon>Gunneridae</taxon>
        <taxon>Pentapetalae</taxon>
        <taxon>asterids</taxon>
        <taxon>lamiids</taxon>
        <taxon>Solanales</taxon>
        <taxon>Solanaceae</taxon>
        <taxon>Solanoideae</taxon>
        <taxon>Solaneae</taxon>
        <taxon>Solanum</taxon>
    </lineage>
</organism>
<dbReference type="Proteomes" id="UP000011115">
    <property type="component" value="Unassembled WGS sequence"/>
</dbReference>
<dbReference type="AlphaFoldDB" id="M1DH59"/>
<evidence type="ECO:0000313" key="2">
    <source>
        <dbReference type="EnsemblPlants" id="PGSC0003DMT400088973"/>
    </source>
</evidence>
<dbReference type="PaxDb" id="4113-PGSC0003DMT400088973"/>
<sequence length="79" mass="9185">MHSAIRPLIYFIAFHQLPSASLCPGAQHTGTKGEDVIYWRFTEWVWRFADLHFFVLLASFAPFYSMVSTLSLKFQILET</sequence>
<name>M1DH59_SOLTU</name>
<keyword evidence="1" id="KW-0812">Transmembrane</keyword>
<reference evidence="2" key="2">
    <citation type="submission" date="2015-06" db="UniProtKB">
        <authorList>
            <consortium name="EnsemblPlants"/>
        </authorList>
    </citation>
    <scope>IDENTIFICATION</scope>
    <source>
        <strain evidence="2">DM1-3 516 R44</strain>
    </source>
</reference>
<feature type="transmembrane region" description="Helical" evidence="1">
    <location>
        <begin position="51"/>
        <end position="72"/>
    </location>
</feature>
<dbReference type="EnsemblPlants" id="PGSC0003DMT400088973">
    <property type="protein sequence ID" value="PGSC0003DMT400088973"/>
    <property type="gene ID" value="PGSC0003DMG400038544"/>
</dbReference>
<keyword evidence="1" id="KW-1133">Transmembrane helix</keyword>
<keyword evidence="1" id="KW-0472">Membrane</keyword>
<dbReference type="Gramene" id="PGSC0003DMT400088973">
    <property type="protein sequence ID" value="PGSC0003DMT400088973"/>
    <property type="gene ID" value="PGSC0003DMG400038544"/>
</dbReference>
<accession>M1DH59</accession>